<name>A0A0A9FVQ2_ARUDO</name>
<reference evidence="1" key="1">
    <citation type="submission" date="2014-09" db="EMBL/GenBank/DDBJ databases">
        <authorList>
            <person name="Magalhaes I.L.F."/>
            <person name="Oliveira U."/>
            <person name="Santos F.R."/>
            <person name="Vidigal T.H.D.A."/>
            <person name="Brescovit A.D."/>
            <person name="Santos A.J."/>
        </authorList>
    </citation>
    <scope>NUCLEOTIDE SEQUENCE</scope>
    <source>
        <tissue evidence="1">Shoot tissue taken approximately 20 cm above the soil surface</tissue>
    </source>
</reference>
<organism evidence="1">
    <name type="scientific">Arundo donax</name>
    <name type="common">Giant reed</name>
    <name type="synonym">Donax arundinaceus</name>
    <dbReference type="NCBI Taxonomy" id="35708"/>
    <lineage>
        <taxon>Eukaryota</taxon>
        <taxon>Viridiplantae</taxon>
        <taxon>Streptophyta</taxon>
        <taxon>Embryophyta</taxon>
        <taxon>Tracheophyta</taxon>
        <taxon>Spermatophyta</taxon>
        <taxon>Magnoliopsida</taxon>
        <taxon>Liliopsida</taxon>
        <taxon>Poales</taxon>
        <taxon>Poaceae</taxon>
        <taxon>PACMAD clade</taxon>
        <taxon>Arundinoideae</taxon>
        <taxon>Arundineae</taxon>
        <taxon>Arundo</taxon>
    </lineage>
</organism>
<reference evidence="1" key="2">
    <citation type="journal article" date="2015" name="Data Brief">
        <title>Shoot transcriptome of the giant reed, Arundo donax.</title>
        <authorList>
            <person name="Barrero R.A."/>
            <person name="Guerrero F.D."/>
            <person name="Moolhuijzen P."/>
            <person name="Goolsby J.A."/>
            <person name="Tidwell J."/>
            <person name="Bellgard S.E."/>
            <person name="Bellgard M.I."/>
        </authorList>
    </citation>
    <scope>NUCLEOTIDE SEQUENCE</scope>
    <source>
        <tissue evidence="1">Shoot tissue taken approximately 20 cm above the soil surface</tissue>
    </source>
</reference>
<protein>
    <submittedName>
        <fullName evidence="1">Uncharacterized protein</fullName>
    </submittedName>
</protein>
<proteinExistence type="predicted"/>
<dbReference type="EMBL" id="GBRH01180981">
    <property type="protein sequence ID" value="JAE16915.1"/>
    <property type="molecule type" value="Transcribed_RNA"/>
</dbReference>
<sequence>MRPKPEDFLLFASPSLDNLSPGSNNFICLHLNL</sequence>
<accession>A0A0A9FVQ2</accession>
<dbReference type="AlphaFoldDB" id="A0A0A9FVQ2"/>
<evidence type="ECO:0000313" key="1">
    <source>
        <dbReference type="EMBL" id="JAE16915.1"/>
    </source>
</evidence>